<organism evidence="1 2">
    <name type="scientific">Pistacia integerrima</name>
    <dbReference type="NCBI Taxonomy" id="434235"/>
    <lineage>
        <taxon>Eukaryota</taxon>
        <taxon>Viridiplantae</taxon>
        <taxon>Streptophyta</taxon>
        <taxon>Embryophyta</taxon>
        <taxon>Tracheophyta</taxon>
        <taxon>Spermatophyta</taxon>
        <taxon>Magnoliopsida</taxon>
        <taxon>eudicotyledons</taxon>
        <taxon>Gunneridae</taxon>
        <taxon>Pentapetalae</taxon>
        <taxon>rosids</taxon>
        <taxon>malvids</taxon>
        <taxon>Sapindales</taxon>
        <taxon>Anacardiaceae</taxon>
        <taxon>Pistacia</taxon>
    </lineage>
</organism>
<reference evidence="2" key="1">
    <citation type="journal article" date="2023" name="G3 (Bethesda)">
        <title>Genome assembly and association tests identify interacting loci associated with vigor, precocity, and sex in interspecific pistachio rootstocks.</title>
        <authorList>
            <person name="Palmer W."/>
            <person name="Jacygrad E."/>
            <person name="Sagayaradj S."/>
            <person name="Cavanaugh K."/>
            <person name="Han R."/>
            <person name="Bertier L."/>
            <person name="Beede B."/>
            <person name="Kafkas S."/>
            <person name="Golino D."/>
            <person name="Preece J."/>
            <person name="Michelmore R."/>
        </authorList>
    </citation>
    <scope>NUCLEOTIDE SEQUENCE [LARGE SCALE GENOMIC DNA]</scope>
</reference>
<gene>
    <name evidence="1" type="ORF">Pint_27269</name>
</gene>
<evidence type="ECO:0000313" key="1">
    <source>
        <dbReference type="EMBL" id="KAJ0041309.1"/>
    </source>
</evidence>
<dbReference type="Proteomes" id="UP001163603">
    <property type="component" value="Chromosome 5"/>
</dbReference>
<keyword evidence="2" id="KW-1185">Reference proteome</keyword>
<name>A0ACC0YV83_9ROSI</name>
<sequence>MVVLLLVLFLYWGRGRRGLRSDTQEDFVDLVKKKGKKIDTRMVDFLELADKVKAGVKNLGYGELIQLLSRVDQAKMGVNQRLRFVSQEFDLVYDNEGVGSFDGFDLASGNVGPSSRDAFGLVSGNVVSDGLSFLEGFDLVSGNVFYDYGAENGQDCDVNVRRCVKTLQGSNQGPVSVDDLEGDDQQECQAQNSINSNNIEILEISDDEVLEISNTFEEMKRQTLQASSQDHVLIDNLEEDHQEECQAENSVDSLVNIEIVEISDTSDNEDEDEEIELIPSSQSWLLFDFFDQLQHSLSDLDHVLGLTGLRFFLFLFL</sequence>
<comment type="caution">
    <text evidence="1">The sequence shown here is derived from an EMBL/GenBank/DDBJ whole genome shotgun (WGS) entry which is preliminary data.</text>
</comment>
<dbReference type="EMBL" id="CM047740">
    <property type="protein sequence ID" value="KAJ0041309.1"/>
    <property type="molecule type" value="Genomic_DNA"/>
</dbReference>
<protein>
    <submittedName>
        <fullName evidence="1">Uncharacterized protein</fullName>
    </submittedName>
</protein>
<accession>A0ACC0YV83</accession>
<proteinExistence type="predicted"/>
<evidence type="ECO:0000313" key="2">
    <source>
        <dbReference type="Proteomes" id="UP001163603"/>
    </source>
</evidence>